<evidence type="ECO:0000313" key="4">
    <source>
        <dbReference type="Proteomes" id="UP000636709"/>
    </source>
</evidence>
<feature type="compositionally biased region" description="Polar residues" evidence="1">
    <location>
        <begin position="331"/>
        <end position="340"/>
    </location>
</feature>
<evidence type="ECO:0000256" key="1">
    <source>
        <dbReference type="SAM" id="MobiDB-lite"/>
    </source>
</evidence>
<evidence type="ECO:0000313" key="3">
    <source>
        <dbReference type="EMBL" id="KAF8652640.1"/>
    </source>
</evidence>
<comment type="caution">
    <text evidence="3">The sequence shown here is derived from an EMBL/GenBank/DDBJ whole genome shotgun (WGS) entry which is preliminary data.</text>
</comment>
<name>A0A835A2Q9_9POAL</name>
<accession>A0A835A2Q9</accession>
<dbReference type="InterPro" id="IPR046467">
    <property type="entry name" value="PHL_dom"/>
</dbReference>
<dbReference type="Pfam" id="PF20474">
    <property type="entry name" value="PHL"/>
    <property type="match status" value="1"/>
</dbReference>
<feature type="compositionally biased region" description="Polar residues" evidence="1">
    <location>
        <begin position="359"/>
        <end position="382"/>
    </location>
</feature>
<gene>
    <name evidence="3" type="ORF">HU200_062708</name>
</gene>
<sequence length="966" mass="107837">MKKTSKLLHEQNEFINCSPPNKIGRPAFQNSKGLLKSKDFPNTEELGLGTEKRLLVEAKLGQTIGNKGMEVHKHVPLSVSPRDPCTFLNTTNPDIQKIPKKVAPIADPNNSDMVYVNDCGTPFLVSFSGCSRKEGETHEDMAATKSQGTSSKRKASEISIISLNHEINLIGKIKQKVDTQIMPPRKNRSFEEPSVTGGISSQLDVELELDKERQQIKVMPLLYISASAPESYKPNIFNACKFVDVCSENADLEGRPSGTLNNSPLIHVNNAKLVKECDPYSVMRSLSTTANSSALCDRKQSRLITPAPDNFLQRNEEQAQVTVLQVDCESRQTQSVTTVPQKRKKSLKQLNERHESKNHSPPNKSARLCSQNSKGQKSTGSSNKERLHLGSPKGLQVQDNASQTIGDEDMEVQRKVPLPVHSSCHPHTSLCTSNLCNLCVEKIPGKLKSLHIMLNECHEDPIVDLQKSDIADPNGSVTPSVALFSANSSKAACEPGEYDAGTEPHLMCLNRMVTRTAIISLNQDINLDGERQQKFNIHLEPPCENRSFEEPSITGGVSKPDIEKILSEAILTTQRHGLNEKAAKTDVLERSSILPPCEFFHPENIEEITSMRDETMTCNVPDGATSTWKIRRLTFHPSQYSQAGLVDEPQYTLCLLDSEALDHQITVGAIYGDEHIHISTFPNSSHAEKFVDQFISLMKRDGYNLYNDEVCNESSEHSQQSEDASLLGYLNGDDAEYLMFSPSAVNSLPISTNNEVGCTFQNKLPHFPSNSLQALTRQWVQAEQPLILESPEAFFFNPSHIPGGQQCTGQFLQDKGSSFACNPFATDPHRFPSVQPYQEVSVDQYLQCRDDILRFSDKNSVSRYSQWRQEALMDQCLQYRHDLPGFINMHGMERTPRRHNHWCQEVPMDQYMQYSLDIPWLSDGHGASLSTSSYSQWRQLYTDGQCGLPVGFTIFQLADSQPPSTA</sequence>
<dbReference type="AlphaFoldDB" id="A0A835A2Q9"/>
<reference evidence="3" key="1">
    <citation type="submission" date="2020-07" db="EMBL/GenBank/DDBJ databases">
        <title>Genome sequence and genetic diversity analysis of an under-domesticated orphan crop, white fonio (Digitaria exilis).</title>
        <authorList>
            <person name="Bennetzen J.L."/>
            <person name="Chen S."/>
            <person name="Ma X."/>
            <person name="Wang X."/>
            <person name="Yssel A.E.J."/>
            <person name="Chaluvadi S.R."/>
            <person name="Johnson M."/>
            <person name="Gangashetty P."/>
            <person name="Hamidou F."/>
            <person name="Sanogo M.D."/>
            <person name="Zwaenepoel A."/>
            <person name="Wallace J."/>
            <person name="Van De Peer Y."/>
            <person name="Van Deynze A."/>
        </authorList>
    </citation>
    <scope>NUCLEOTIDE SEQUENCE</scope>
    <source>
        <tissue evidence="3">Leaves</tissue>
    </source>
</reference>
<evidence type="ECO:0000259" key="2">
    <source>
        <dbReference type="Pfam" id="PF20474"/>
    </source>
</evidence>
<feature type="domain" description="PHL" evidence="2">
    <location>
        <begin position="575"/>
        <end position="710"/>
    </location>
</feature>
<dbReference type="OrthoDB" id="1932706at2759"/>
<feature type="region of interest" description="Disordered" evidence="1">
    <location>
        <begin position="330"/>
        <end position="399"/>
    </location>
</feature>
<proteinExistence type="predicted"/>
<protein>
    <recommendedName>
        <fullName evidence="2">PHL domain-containing protein</fullName>
    </recommendedName>
</protein>
<keyword evidence="4" id="KW-1185">Reference proteome</keyword>
<dbReference type="EMBL" id="JACEFO010002642">
    <property type="protein sequence ID" value="KAF8652640.1"/>
    <property type="molecule type" value="Genomic_DNA"/>
</dbReference>
<dbReference type="Proteomes" id="UP000636709">
    <property type="component" value="Unassembled WGS sequence"/>
</dbReference>
<organism evidence="3 4">
    <name type="scientific">Digitaria exilis</name>
    <dbReference type="NCBI Taxonomy" id="1010633"/>
    <lineage>
        <taxon>Eukaryota</taxon>
        <taxon>Viridiplantae</taxon>
        <taxon>Streptophyta</taxon>
        <taxon>Embryophyta</taxon>
        <taxon>Tracheophyta</taxon>
        <taxon>Spermatophyta</taxon>
        <taxon>Magnoliopsida</taxon>
        <taxon>Liliopsida</taxon>
        <taxon>Poales</taxon>
        <taxon>Poaceae</taxon>
        <taxon>PACMAD clade</taxon>
        <taxon>Panicoideae</taxon>
        <taxon>Panicodae</taxon>
        <taxon>Paniceae</taxon>
        <taxon>Anthephorinae</taxon>
        <taxon>Digitaria</taxon>
    </lineage>
</organism>